<feature type="transmembrane region" description="Helical" evidence="1">
    <location>
        <begin position="21"/>
        <end position="54"/>
    </location>
</feature>
<feature type="transmembrane region" description="Helical" evidence="1">
    <location>
        <begin position="293"/>
        <end position="316"/>
    </location>
</feature>
<dbReference type="Proteomes" id="UP001275932">
    <property type="component" value="Unassembled WGS sequence"/>
</dbReference>
<dbReference type="Pfam" id="PF13687">
    <property type="entry name" value="DUF4153"/>
    <property type="match status" value="1"/>
</dbReference>
<feature type="transmembrane region" description="Helical" evidence="1">
    <location>
        <begin position="87"/>
        <end position="103"/>
    </location>
</feature>
<feature type="transmembrane region" description="Helical" evidence="1">
    <location>
        <begin position="204"/>
        <end position="230"/>
    </location>
</feature>
<feature type="transmembrane region" description="Helical" evidence="1">
    <location>
        <begin position="392"/>
        <end position="411"/>
    </location>
</feature>
<feature type="transmembrane region" description="Helical" evidence="1">
    <location>
        <begin position="158"/>
        <end position="184"/>
    </location>
</feature>
<name>A0ABU4WG14_9BACT</name>
<comment type="caution">
    <text evidence="2">The sequence shown here is derived from an EMBL/GenBank/DDBJ whole genome shotgun (WGS) entry which is preliminary data.</text>
</comment>
<sequence>MKSLFNPFGVDVKTSPSKRFFPAFALSLLFGYGFYAGGIFITNIFLALIFLSLLPFDKNFYAPFGSKFLILAGIAFWCGIFFENSPLAAVCFFVSLAILRISQEFFEEKTKTYSWILRVAAFCAVQGVFEPFCFLTKYAGRIIPKEIKYCLPKFLKKLIVCLAIFLIGSVFFGLFCVASPQLNFLVNIIFEFVLEDFFPNPHSFFSWMFLSWLCFGLFSITAYSSVVNTFKEAEDEMPKTEVFPQKNFSMRYAKTFSTALAIFNAIFLLQNIFDLKYILSGCVLPQGTTYAKFAMDGSFALAIATLLAAAIIIVCFKDCTNTKDWRSARILAYVWIAQNIMLGISACTRLASYTSAYGITTTRIYGFAFFAIVFAGFALTAIKIVKNKPVRWLIDANIYSFIAMLAAMSLWDEEQFVANYNVNRFFKGNKLDFEYLSSLSDTSAIPAMIKIVNANDKKYTPLAKTYLEKQVEFYMSEDFSGKHFNYKYRKTQKILENYFK</sequence>
<proteinExistence type="predicted"/>
<protein>
    <submittedName>
        <fullName evidence="2">DUF4173 domain-containing protein</fullName>
    </submittedName>
</protein>
<keyword evidence="1" id="KW-0472">Membrane</keyword>
<dbReference type="InterPro" id="IPR025291">
    <property type="entry name" value="DUF4153"/>
</dbReference>
<feature type="transmembrane region" description="Helical" evidence="1">
    <location>
        <begin position="115"/>
        <end position="138"/>
    </location>
</feature>
<evidence type="ECO:0000256" key="1">
    <source>
        <dbReference type="SAM" id="Phobius"/>
    </source>
</evidence>
<keyword evidence="3" id="KW-1185">Reference proteome</keyword>
<gene>
    <name evidence="2" type="ORF">MOX91_03010</name>
</gene>
<evidence type="ECO:0000313" key="3">
    <source>
        <dbReference type="Proteomes" id="UP001275932"/>
    </source>
</evidence>
<organism evidence="2 3">
    <name type="scientific">Intestinicryptomonas porci</name>
    <dbReference type="NCBI Taxonomy" id="2926320"/>
    <lineage>
        <taxon>Bacteria</taxon>
        <taxon>Pseudomonadati</taxon>
        <taxon>Verrucomicrobiota</taxon>
        <taxon>Opitutia</taxon>
        <taxon>Opitutales</taxon>
        <taxon>Intestinicryptomonaceae</taxon>
        <taxon>Intestinicryptomonas</taxon>
    </lineage>
</organism>
<feature type="transmembrane region" description="Helical" evidence="1">
    <location>
        <begin position="251"/>
        <end position="273"/>
    </location>
</feature>
<keyword evidence="1" id="KW-1133">Transmembrane helix</keyword>
<keyword evidence="1" id="KW-0812">Transmembrane</keyword>
<dbReference type="RefSeq" id="WP_370396597.1">
    <property type="nucleotide sequence ID" value="NZ_JALBUT010000003.1"/>
</dbReference>
<feature type="transmembrane region" description="Helical" evidence="1">
    <location>
        <begin position="364"/>
        <end position="385"/>
    </location>
</feature>
<feature type="transmembrane region" description="Helical" evidence="1">
    <location>
        <begin position="328"/>
        <end position="352"/>
    </location>
</feature>
<evidence type="ECO:0000313" key="2">
    <source>
        <dbReference type="EMBL" id="MDX8415149.1"/>
    </source>
</evidence>
<accession>A0ABU4WG14</accession>
<reference evidence="2 3" key="1">
    <citation type="submission" date="2022-03" db="EMBL/GenBank/DDBJ databases">
        <title>Novel taxa within the pig intestine.</title>
        <authorList>
            <person name="Wylensek D."/>
            <person name="Bishof K."/>
            <person name="Afrizal A."/>
            <person name="Clavel T."/>
        </authorList>
    </citation>
    <scope>NUCLEOTIDE SEQUENCE [LARGE SCALE GENOMIC DNA]</scope>
    <source>
        <strain evidence="2 3">CLA-KB-P66</strain>
    </source>
</reference>
<dbReference type="EMBL" id="JALBUT010000003">
    <property type="protein sequence ID" value="MDX8415149.1"/>
    <property type="molecule type" value="Genomic_DNA"/>
</dbReference>